<dbReference type="EMBL" id="VFOS01000001">
    <property type="protein sequence ID" value="TQL65027.1"/>
    <property type="molecule type" value="Genomic_DNA"/>
</dbReference>
<evidence type="ECO:0000313" key="2">
    <source>
        <dbReference type="Proteomes" id="UP000315389"/>
    </source>
</evidence>
<proteinExistence type="predicted"/>
<dbReference type="InterPro" id="IPR038084">
    <property type="entry name" value="PduO/GlcC-like_sf"/>
</dbReference>
<dbReference type="Pfam" id="PF03928">
    <property type="entry name" value="HbpS-like"/>
    <property type="match status" value="1"/>
</dbReference>
<dbReference type="RefSeq" id="WP_142120422.1">
    <property type="nucleotide sequence ID" value="NZ_BAAASV010000002.1"/>
</dbReference>
<dbReference type="PANTHER" id="PTHR28255:SF1">
    <property type="entry name" value="UPF0303 PROTEIN YBR137W"/>
    <property type="match status" value="1"/>
</dbReference>
<accession>A0A542ZXE4</accession>
<dbReference type="InterPro" id="IPR005624">
    <property type="entry name" value="PduO/GlcC-like"/>
</dbReference>
<name>A0A542ZXE4_RARFA</name>
<reference evidence="1 2" key="1">
    <citation type="submission" date="2019-06" db="EMBL/GenBank/DDBJ databases">
        <title>Sequencing the genomes of 1000 actinobacteria strains.</title>
        <authorList>
            <person name="Klenk H.-P."/>
        </authorList>
    </citation>
    <scope>NUCLEOTIDE SEQUENCE [LARGE SCALE GENOMIC DNA]</scope>
    <source>
        <strain evidence="1 2">DSM 4813</strain>
    </source>
</reference>
<sequence length="175" mass="19672">MGTIDLHKSDWSELTAEVIETQEREAVLPRFSVPDAHWLGRRIVELSSDLAPKITVSVRHGRRQAFLLAGEETVLDNEFWIRRKINTVERLGMASLRAGRRNTTRTEAEFYAYRGLDPLDYVIHGGAFPIHVDGVGLVGVVAVSGLSQEVDHTLAFEGLIDLRDWLTSPRREPSV</sequence>
<keyword evidence="2" id="KW-1185">Reference proteome</keyword>
<organism evidence="1 2">
    <name type="scientific">Rarobacter faecitabidus</name>
    <dbReference type="NCBI Taxonomy" id="13243"/>
    <lineage>
        <taxon>Bacteria</taxon>
        <taxon>Bacillati</taxon>
        <taxon>Actinomycetota</taxon>
        <taxon>Actinomycetes</taxon>
        <taxon>Micrococcales</taxon>
        <taxon>Rarobacteraceae</taxon>
        <taxon>Rarobacter</taxon>
    </lineage>
</organism>
<evidence type="ECO:0000313" key="1">
    <source>
        <dbReference type="EMBL" id="TQL65027.1"/>
    </source>
</evidence>
<protein>
    <submittedName>
        <fullName evidence="1">Uncharacterized protein (UPF0303 family)</fullName>
    </submittedName>
</protein>
<dbReference type="SUPFAM" id="SSF143744">
    <property type="entry name" value="GlcG-like"/>
    <property type="match status" value="1"/>
</dbReference>
<dbReference type="InterPro" id="IPR010371">
    <property type="entry name" value="YBR137W-like"/>
</dbReference>
<dbReference type="AlphaFoldDB" id="A0A542ZXE4"/>
<dbReference type="Proteomes" id="UP000315389">
    <property type="component" value="Unassembled WGS sequence"/>
</dbReference>
<dbReference type="OrthoDB" id="9815315at2"/>
<dbReference type="Gene3D" id="3.30.450.150">
    <property type="entry name" value="Haem-degrading domain"/>
    <property type="match status" value="1"/>
</dbReference>
<dbReference type="PANTHER" id="PTHR28255">
    <property type="match status" value="1"/>
</dbReference>
<gene>
    <name evidence="1" type="ORF">FB461_1560</name>
</gene>
<comment type="caution">
    <text evidence="1">The sequence shown here is derived from an EMBL/GenBank/DDBJ whole genome shotgun (WGS) entry which is preliminary data.</text>
</comment>